<reference evidence="2" key="1">
    <citation type="submission" date="2021-02" db="EMBL/GenBank/DDBJ databases">
        <authorList>
            <person name="Nowell W R."/>
        </authorList>
    </citation>
    <scope>NUCLEOTIDE SEQUENCE</scope>
</reference>
<feature type="repeat" description="ANK" evidence="1">
    <location>
        <begin position="1"/>
        <end position="29"/>
    </location>
</feature>
<evidence type="ECO:0000313" key="3">
    <source>
        <dbReference type="Proteomes" id="UP000663836"/>
    </source>
</evidence>
<sequence>PLHERVENINGALARYLIRHGADENAEDKRGNTVLHLATEKGIV</sequence>
<dbReference type="InterPro" id="IPR002110">
    <property type="entry name" value="Ankyrin_rpt"/>
</dbReference>
<gene>
    <name evidence="2" type="ORF">JBS370_LOCUS38288</name>
</gene>
<dbReference type="PROSITE" id="PS50088">
    <property type="entry name" value="ANK_REPEAT"/>
    <property type="match status" value="1"/>
</dbReference>
<comment type="caution">
    <text evidence="2">The sequence shown here is derived from an EMBL/GenBank/DDBJ whole genome shotgun (WGS) entry which is preliminary data.</text>
</comment>
<dbReference type="InterPro" id="IPR036770">
    <property type="entry name" value="Ankyrin_rpt-contain_sf"/>
</dbReference>
<keyword evidence="1" id="KW-0040">ANK repeat</keyword>
<evidence type="ECO:0000256" key="1">
    <source>
        <dbReference type="PROSITE-ProRule" id="PRU00023"/>
    </source>
</evidence>
<dbReference type="SUPFAM" id="SSF48403">
    <property type="entry name" value="Ankyrin repeat"/>
    <property type="match status" value="1"/>
</dbReference>
<accession>A0A820E3H3</accession>
<proteinExistence type="predicted"/>
<feature type="non-terminal residue" evidence="2">
    <location>
        <position position="1"/>
    </location>
</feature>
<dbReference type="EMBL" id="CAJOBD010020382">
    <property type="protein sequence ID" value="CAF4240481.1"/>
    <property type="molecule type" value="Genomic_DNA"/>
</dbReference>
<dbReference type="AlphaFoldDB" id="A0A820E3H3"/>
<evidence type="ECO:0000313" key="2">
    <source>
        <dbReference type="EMBL" id="CAF4240481.1"/>
    </source>
</evidence>
<dbReference type="Proteomes" id="UP000663836">
    <property type="component" value="Unassembled WGS sequence"/>
</dbReference>
<organism evidence="2 3">
    <name type="scientific">Rotaria sordida</name>
    <dbReference type="NCBI Taxonomy" id="392033"/>
    <lineage>
        <taxon>Eukaryota</taxon>
        <taxon>Metazoa</taxon>
        <taxon>Spiralia</taxon>
        <taxon>Gnathifera</taxon>
        <taxon>Rotifera</taxon>
        <taxon>Eurotatoria</taxon>
        <taxon>Bdelloidea</taxon>
        <taxon>Philodinida</taxon>
        <taxon>Philodinidae</taxon>
        <taxon>Rotaria</taxon>
    </lineage>
</organism>
<dbReference type="Gene3D" id="1.25.40.20">
    <property type="entry name" value="Ankyrin repeat-containing domain"/>
    <property type="match status" value="1"/>
</dbReference>
<protein>
    <submittedName>
        <fullName evidence="2">Uncharacterized protein</fullName>
    </submittedName>
</protein>
<name>A0A820E3H3_9BILA</name>